<dbReference type="GO" id="GO:0006813">
    <property type="term" value="P:potassium ion transport"/>
    <property type="evidence" value="ECO:0007669"/>
    <property type="project" value="InterPro"/>
</dbReference>
<feature type="transmembrane region" description="Helical" evidence="1">
    <location>
        <begin position="65"/>
        <end position="85"/>
    </location>
</feature>
<accession>A0A0H2YTG4</accession>
<dbReference type="RefSeq" id="WP_003449949.1">
    <property type="nucleotide sequence ID" value="NC_008261.1"/>
</dbReference>
<feature type="transmembrane region" description="Helical" evidence="1">
    <location>
        <begin position="91"/>
        <end position="111"/>
    </location>
</feature>
<evidence type="ECO:0000259" key="2">
    <source>
        <dbReference type="PROSITE" id="PS51202"/>
    </source>
</evidence>
<keyword evidence="1" id="KW-0812">Transmembrane</keyword>
<organism evidence="3 4">
    <name type="scientific">Clostridium perfringens (strain ATCC 13124 / DSM 756 / JCM 1290 / NCIMB 6125 / NCTC 8237 / Type A)</name>
    <dbReference type="NCBI Taxonomy" id="195103"/>
    <lineage>
        <taxon>Bacteria</taxon>
        <taxon>Bacillati</taxon>
        <taxon>Bacillota</taxon>
        <taxon>Clostridia</taxon>
        <taxon>Eubacteriales</taxon>
        <taxon>Clostridiaceae</taxon>
        <taxon>Clostridium</taxon>
    </lineage>
</organism>
<reference evidence="3 4" key="1">
    <citation type="journal article" date="2006" name="Genome Res.">
        <title>Skewed genomic variability in strains of the toxigenic bacterial pathogen, Clostridium perfringens.</title>
        <authorList>
            <person name="Myers G.S."/>
            <person name="Rasko D.A."/>
            <person name="Cheung J.K."/>
            <person name="Ravel J."/>
            <person name="Seshadri R."/>
            <person name="Deboy R.T."/>
            <person name="Ren Q."/>
            <person name="Varga J."/>
            <person name="Awad M.M."/>
            <person name="Brinkac L.M."/>
            <person name="Daugherty S.C."/>
            <person name="Haft D.H."/>
            <person name="Dodson R.J."/>
            <person name="Madupu R."/>
            <person name="Nelson W.C."/>
            <person name="Rosovitz M.J."/>
            <person name="Sullivan S.A."/>
            <person name="Khouri H."/>
            <person name="Dimitrov G.I."/>
            <person name="Watkins K.L."/>
            <person name="Mulligan S."/>
            <person name="Benton J."/>
            <person name="Radune D."/>
            <person name="Fisher D.J."/>
            <person name="Atkins H.S."/>
            <person name="Hiscox T."/>
            <person name="Jost B.H."/>
            <person name="Billington S.J."/>
            <person name="Songer J.G."/>
            <person name="McClane B.A."/>
            <person name="Titball R.W."/>
            <person name="Rood J.I."/>
            <person name="Melville S.B."/>
            <person name="Paulsen I.T."/>
        </authorList>
    </citation>
    <scope>NUCLEOTIDE SEQUENCE [LARGE SCALE GENOMIC DNA]</scope>
    <source>
        <strain evidence="4">ATCC 13124 / DSM 756 / JCM 1290 / NCIMB 6125 / NCTC 8237 / S 107 / Type A</strain>
    </source>
</reference>
<sequence length="226" mass="25690">MVLVLTFILFLMIFLIIVDFFAILFRLTGVPIEKARFQVTSLLTGTGFTTKESEIIVQHPTRRKLAIWLMGFSYASTATIISFAVNIITSSVIDVGSIAVIVLFIIFVLFFHKSSLLEKFENKIEKFIVQSKIWDKINSKHLTLITNTKGFGVYEIYLSNKATLIGKSIRDSDLKANEIEVLNIDKGDKFVNFPTPDYTFEVCDKVTVYGNVKNIKAMFKHINEVK</sequence>
<dbReference type="GeneID" id="93003136"/>
<keyword evidence="1" id="KW-0472">Membrane</keyword>
<dbReference type="EMBL" id="CP000246">
    <property type="protein sequence ID" value="ABG83815.1"/>
    <property type="molecule type" value="Genomic_DNA"/>
</dbReference>
<name>A0A0H2YTG4_CLOP1</name>
<keyword evidence="4" id="KW-1185">Reference proteome</keyword>
<protein>
    <submittedName>
        <fullName evidence="3">TrkA domain protein</fullName>
    </submittedName>
</protein>
<evidence type="ECO:0000313" key="3">
    <source>
        <dbReference type="EMBL" id="ABG83815.1"/>
    </source>
</evidence>
<dbReference type="STRING" id="195103.CPF_0520"/>
<dbReference type="KEGG" id="cpf:CPF_0520"/>
<dbReference type="InterPro" id="IPR006037">
    <property type="entry name" value="RCK_C"/>
</dbReference>
<keyword evidence="1" id="KW-1133">Transmembrane helix</keyword>
<dbReference type="PROSITE" id="PS51202">
    <property type="entry name" value="RCK_C"/>
    <property type="match status" value="1"/>
</dbReference>
<dbReference type="Proteomes" id="UP000001823">
    <property type="component" value="Chromosome"/>
</dbReference>
<feature type="domain" description="RCK C-terminal" evidence="2">
    <location>
        <begin position="139"/>
        <end position="224"/>
    </location>
</feature>
<dbReference type="GO" id="GO:0008324">
    <property type="term" value="F:monoatomic cation transmembrane transporter activity"/>
    <property type="evidence" value="ECO:0007669"/>
    <property type="project" value="InterPro"/>
</dbReference>
<dbReference type="InterPro" id="IPR036721">
    <property type="entry name" value="RCK_C_sf"/>
</dbReference>
<dbReference type="AlphaFoldDB" id="A0A0H2YTG4"/>
<dbReference type="SUPFAM" id="SSF116726">
    <property type="entry name" value="TrkA C-terminal domain-like"/>
    <property type="match status" value="1"/>
</dbReference>
<dbReference type="PaxDb" id="195103-CPF_0520"/>
<gene>
    <name evidence="3" type="ordered locus">CPF_0520</name>
</gene>
<dbReference type="Pfam" id="PF02080">
    <property type="entry name" value="TrkA_C"/>
    <property type="match status" value="1"/>
</dbReference>
<evidence type="ECO:0000256" key="1">
    <source>
        <dbReference type="SAM" id="Phobius"/>
    </source>
</evidence>
<dbReference type="Gene3D" id="3.30.70.1450">
    <property type="entry name" value="Regulator of K+ conductance, C-terminal domain"/>
    <property type="match status" value="1"/>
</dbReference>
<evidence type="ECO:0000313" key="4">
    <source>
        <dbReference type="Proteomes" id="UP000001823"/>
    </source>
</evidence>
<dbReference type="HOGENOM" id="CLU_088248_0_0_9"/>
<proteinExistence type="predicted"/>
<feature type="transmembrane region" description="Helical" evidence="1">
    <location>
        <begin position="6"/>
        <end position="27"/>
    </location>
</feature>
<dbReference type="eggNOG" id="COG0569">
    <property type="taxonomic scope" value="Bacteria"/>
</dbReference>